<evidence type="ECO:0000313" key="9">
    <source>
        <dbReference type="EMBL" id="OBZ92364.1"/>
    </source>
</evidence>
<dbReference type="GO" id="GO:0006979">
    <property type="term" value="P:response to oxidative stress"/>
    <property type="evidence" value="ECO:0007669"/>
    <property type="project" value="InterPro"/>
</dbReference>
<dbReference type="STRING" id="1612624.ADU59_26830"/>
<dbReference type="PANTHER" id="PTHR30204">
    <property type="entry name" value="REDOX-CYCLING DRUG-SENSING TRANSCRIPTIONAL ACTIVATOR SOXR"/>
    <property type="match status" value="1"/>
</dbReference>
<dbReference type="SUPFAM" id="SSF46955">
    <property type="entry name" value="Putative DNA-binding domain"/>
    <property type="match status" value="1"/>
</dbReference>
<name>A0A1C7NY10_9HYPH</name>
<dbReference type="InterPro" id="IPR047057">
    <property type="entry name" value="MerR_fam"/>
</dbReference>
<dbReference type="Proteomes" id="UP000093111">
    <property type="component" value="Unassembled WGS sequence"/>
</dbReference>
<comment type="caution">
    <text evidence="9">The sequence shown here is derived from an EMBL/GenBank/DDBJ whole genome shotgun (WGS) entry which is preliminary data.</text>
</comment>
<accession>A0A1C7NY10</accession>
<dbReference type="EMBL" id="LGLV01000020">
    <property type="protein sequence ID" value="OBZ92364.1"/>
    <property type="molecule type" value="Genomic_DNA"/>
</dbReference>
<dbReference type="Pfam" id="PF00376">
    <property type="entry name" value="MerR"/>
    <property type="match status" value="1"/>
</dbReference>
<dbReference type="Gene3D" id="1.10.1660.10">
    <property type="match status" value="1"/>
</dbReference>
<evidence type="ECO:0000256" key="4">
    <source>
        <dbReference type="ARBA" id="ARBA00023014"/>
    </source>
</evidence>
<dbReference type="InterPro" id="IPR010211">
    <property type="entry name" value="Redox-sen_tscrpt-act_SoxR"/>
</dbReference>
<keyword evidence="4" id="KW-0411">Iron-sulfur</keyword>
<dbReference type="GO" id="GO:0046872">
    <property type="term" value="F:metal ion binding"/>
    <property type="evidence" value="ECO:0007669"/>
    <property type="project" value="UniProtKB-KW"/>
</dbReference>
<keyword evidence="10" id="KW-1185">Reference proteome</keyword>
<dbReference type="InterPro" id="IPR000551">
    <property type="entry name" value="MerR-type_HTH_dom"/>
</dbReference>
<proteinExistence type="predicted"/>
<dbReference type="PANTHER" id="PTHR30204:SF0">
    <property type="entry name" value="REDOX-SENSITIVE TRANSCRIPTIONAL ACTIVATOR SOXR"/>
    <property type="match status" value="1"/>
</dbReference>
<evidence type="ECO:0000256" key="7">
    <source>
        <dbReference type="ARBA" id="ARBA00023163"/>
    </source>
</evidence>
<dbReference type="PATRIC" id="fig|1612624.7.peg.3095"/>
<dbReference type="CDD" id="cd01110">
    <property type="entry name" value="HTH_SoxR"/>
    <property type="match status" value="1"/>
</dbReference>
<organism evidence="9 10">
    <name type="scientific">Pararhizobium polonicum</name>
    <dbReference type="NCBI Taxonomy" id="1612624"/>
    <lineage>
        <taxon>Bacteria</taxon>
        <taxon>Pseudomonadati</taxon>
        <taxon>Pseudomonadota</taxon>
        <taxon>Alphaproteobacteria</taxon>
        <taxon>Hyphomicrobiales</taxon>
        <taxon>Rhizobiaceae</taxon>
        <taxon>Rhizobium/Agrobacterium group</taxon>
        <taxon>Pararhizobium</taxon>
    </lineage>
</organism>
<dbReference type="SMART" id="SM00422">
    <property type="entry name" value="HTH_MERR"/>
    <property type="match status" value="1"/>
</dbReference>
<protein>
    <submittedName>
        <fullName evidence="9">MerR family transcriptional regulator</fullName>
    </submittedName>
</protein>
<sequence length="171" mass="18909">MPEKNRNDLLRRELSVGEVAARSGVAVSTLHFYETKGLIKSMRSQGNQRRYPRNVLRRIAVIKIAQRTGIPLADIQRELSTLPDDRQLLASDWAHLSEHWKADLNERIAKLTALRDQLTSCIGCGCLSMRDCPLRNPDDAYSQAGTGAYLLEHAGEADSAGACQAPKPDAL</sequence>
<keyword evidence="6" id="KW-0238">DNA-binding</keyword>
<keyword evidence="2" id="KW-0479">Metal-binding</keyword>
<evidence type="ECO:0000259" key="8">
    <source>
        <dbReference type="PROSITE" id="PS50937"/>
    </source>
</evidence>
<dbReference type="InterPro" id="IPR009061">
    <property type="entry name" value="DNA-bd_dom_put_sf"/>
</dbReference>
<evidence type="ECO:0000256" key="6">
    <source>
        <dbReference type="ARBA" id="ARBA00023125"/>
    </source>
</evidence>
<dbReference type="Pfam" id="PF09278">
    <property type="entry name" value="MerR-DNA-bind"/>
    <property type="match status" value="1"/>
</dbReference>
<dbReference type="GO" id="GO:0003700">
    <property type="term" value="F:DNA-binding transcription factor activity"/>
    <property type="evidence" value="ECO:0007669"/>
    <property type="project" value="InterPro"/>
</dbReference>
<dbReference type="GO" id="GO:0003677">
    <property type="term" value="F:DNA binding"/>
    <property type="evidence" value="ECO:0007669"/>
    <property type="project" value="UniProtKB-KW"/>
</dbReference>
<dbReference type="PRINTS" id="PR00040">
    <property type="entry name" value="HTHMERR"/>
</dbReference>
<dbReference type="RefSeq" id="WP_068958429.1">
    <property type="nucleotide sequence ID" value="NZ_LGLV01000020.1"/>
</dbReference>
<evidence type="ECO:0000256" key="2">
    <source>
        <dbReference type="ARBA" id="ARBA00022723"/>
    </source>
</evidence>
<keyword evidence="1" id="KW-0001">2Fe-2S</keyword>
<evidence type="ECO:0000256" key="1">
    <source>
        <dbReference type="ARBA" id="ARBA00022714"/>
    </source>
</evidence>
<dbReference type="GO" id="GO:0051537">
    <property type="term" value="F:2 iron, 2 sulfur cluster binding"/>
    <property type="evidence" value="ECO:0007669"/>
    <property type="project" value="UniProtKB-KW"/>
</dbReference>
<dbReference type="PROSITE" id="PS00552">
    <property type="entry name" value="HTH_MERR_1"/>
    <property type="match status" value="1"/>
</dbReference>
<dbReference type="OrthoDB" id="9802944at2"/>
<evidence type="ECO:0000256" key="3">
    <source>
        <dbReference type="ARBA" id="ARBA00023004"/>
    </source>
</evidence>
<keyword evidence="5" id="KW-0805">Transcription regulation</keyword>
<dbReference type="AlphaFoldDB" id="A0A1C7NY10"/>
<feature type="domain" description="HTH merR-type" evidence="8">
    <location>
        <begin position="13"/>
        <end position="81"/>
    </location>
</feature>
<dbReference type="InterPro" id="IPR015358">
    <property type="entry name" value="Tscrpt_reg_MerR_DNA-bd"/>
</dbReference>
<evidence type="ECO:0000256" key="5">
    <source>
        <dbReference type="ARBA" id="ARBA00023015"/>
    </source>
</evidence>
<dbReference type="PROSITE" id="PS50937">
    <property type="entry name" value="HTH_MERR_2"/>
    <property type="match status" value="1"/>
</dbReference>
<reference evidence="9 10" key="1">
    <citation type="journal article" date="2016" name="Syst. Appl. Microbiol.">
        <title>Pararhizobium polonicum sp. nov. isolated from tumors on stone fruit rootstocks.</title>
        <authorList>
            <person name="Pulawska J."/>
            <person name="Kuzmanovic N."/>
            <person name="Willems A."/>
            <person name="Pothier J.F."/>
        </authorList>
    </citation>
    <scope>NUCLEOTIDE SEQUENCE [LARGE SCALE GENOMIC DNA]</scope>
    <source>
        <strain evidence="9 10">F5.1</strain>
    </source>
</reference>
<evidence type="ECO:0000313" key="10">
    <source>
        <dbReference type="Proteomes" id="UP000093111"/>
    </source>
</evidence>
<keyword evidence="7" id="KW-0804">Transcription</keyword>
<gene>
    <name evidence="9" type="ORF">ADU59_26830</name>
</gene>
<dbReference type="NCBIfam" id="TIGR01950">
    <property type="entry name" value="SoxR"/>
    <property type="match status" value="1"/>
</dbReference>
<keyword evidence="3" id="KW-0408">Iron</keyword>